<comment type="caution">
    <text evidence="1">The sequence shown here is derived from an EMBL/GenBank/DDBJ whole genome shotgun (WGS) entry which is preliminary data.</text>
</comment>
<protein>
    <submittedName>
        <fullName evidence="1">PAAR domain-containing protein</fullName>
    </submittedName>
</protein>
<dbReference type="AlphaFoldDB" id="A0A5C7BBT6"/>
<dbReference type="CDD" id="cd14744">
    <property type="entry name" value="PAAR_CT_2"/>
    <property type="match status" value="1"/>
</dbReference>
<sequence length="177" mass="19636">MSRALVCLGDKTTYGEIISATASWFEGNKAIARTGDKASCRKCSGYFEIMASAQDWTEDGKAYAATGDKVLCRCSDHYVYGSATQYTSTTLSSLTSRNTRDNYIPSQQAQDNNTRSCIRFQCVDDEKRLMACCRYTLMFPDGRSEAGMTDDSGLTGWHYAESADDISLHILNDHVHL</sequence>
<gene>
    <name evidence="1" type="ORF">FOT62_27670</name>
</gene>
<dbReference type="EMBL" id="VOUQ01000072">
    <property type="protein sequence ID" value="TXE21699.1"/>
    <property type="molecule type" value="Genomic_DNA"/>
</dbReference>
<dbReference type="Pfam" id="PF05488">
    <property type="entry name" value="PAAR_motif"/>
    <property type="match status" value="1"/>
</dbReference>
<name>A0A5C7BBT6_SERMA</name>
<dbReference type="InterPro" id="IPR008727">
    <property type="entry name" value="PAAR_motif"/>
</dbReference>
<organism evidence="1 2">
    <name type="scientific">Serratia marcescens</name>
    <dbReference type="NCBI Taxonomy" id="615"/>
    <lineage>
        <taxon>Bacteria</taxon>
        <taxon>Pseudomonadati</taxon>
        <taxon>Pseudomonadota</taxon>
        <taxon>Gammaproteobacteria</taxon>
        <taxon>Enterobacterales</taxon>
        <taxon>Yersiniaceae</taxon>
        <taxon>Serratia</taxon>
    </lineage>
</organism>
<evidence type="ECO:0000313" key="2">
    <source>
        <dbReference type="Proteomes" id="UP000321126"/>
    </source>
</evidence>
<evidence type="ECO:0000313" key="1">
    <source>
        <dbReference type="EMBL" id="TXE21699.1"/>
    </source>
</evidence>
<reference evidence="1 2" key="1">
    <citation type="submission" date="2019-07" db="EMBL/GenBank/DDBJ databases">
        <title>Serratia strains were isolated from fresh produce.</title>
        <authorList>
            <person name="Cho G.-S."/>
            <person name="Stein M."/>
            <person name="Lee W."/>
            <person name="Suh S.H."/>
            <person name="Franz C.M.A.P."/>
        </authorList>
    </citation>
    <scope>NUCLEOTIDE SEQUENCE [LARGE SCALE GENOMIC DNA]</scope>
    <source>
        <strain evidence="1 2">S16</strain>
    </source>
</reference>
<proteinExistence type="predicted"/>
<dbReference type="RefSeq" id="WP_147882455.1">
    <property type="nucleotide sequence ID" value="NZ_VOUQ01000072.1"/>
</dbReference>
<accession>A0A5C7BBT6</accession>
<dbReference type="Proteomes" id="UP000321126">
    <property type="component" value="Unassembled WGS sequence"/>
</dbReference>